<proteinExistence type="inferred from homology"/>
<evidence type="ECO:0000256" key="6">
    <source>
        <dbReference type="ARBA" id="ARBA00022833"/>
    </source>
</evidence>
<dbReference type="InParanoid" id="A0A409VJQ3"/>
<dbReference type="Pfam" id="PF00675">
    <property type="entry name" value="Peptidase_M16"/>
    <property type="match status" value="1"/>
</dbReference>
<comment type="similarity">
    <text evidence="2 8">Belongs to the peptidase M16 family.</text>
</comment>
<dbReference type="PANTHER" id="PTHR43690">
    <property type="entry name" value="NARDILYSIN"/>
    <property type="match status" value="1"/>
</dbReference>
<dbReference type="InterPro" id="IPR011765">
    <property type="entry name" value="Pept_M16_N"/>
</dbReference>
<dbReference type="STRING" id="231916.A0A409VJQ3"/>
<keyword evidence="15" id="KW-1185">Reference proteome</keyword>
<dbReference type="AlphaFoldDB" id="A0A409VJQ3"/>
<evidence type="ECO:0000256" key="7">
    <source>
        <dbReference type="ARBA" id="ARBA00023049"/>
    </source>
</evidence>
<dbReference type="Pfam" id="PF16187">
    <property type="entry name" value="Peptidase_M16_M"/>
    <property type="match status" value="1"/>
</dbReference>
<feature type="domain" description="Peptidase M16 middle/third" evidence="12">
    <location>
        <begin position="481"/>
        <end position="775"/>
    </location>
</feature>
<protein>
    <recommendedName>
        <fullName evidence="16">Insulin-degrading enzyme</fullName>
    </recommendedName>
</protein>
<dbReference type="PANTHER" id="PTHR43690:SF18">
    <property type="entry name" value="INSULIN-DEGRADING ENZYME-RELATED"/>
    <property type="match status" value="1"/>
</dbReference>
<dbReference type="FunFam" id="3.30.830.10:FF:000005">
    <property type="entry name" value="nardilysin isoform X1"/>
    <property type="match status" value="1"/>
</dbReference>
<dbReference type="Proteomes" id="UP000284706">
    <property type="component" value="Unassembled WGS sequence"/>
</dbReference>
<evidence type="ECO:0000259" key="13">
    <source>
        <dbReference type="Pfam" id="PF22456"/>
    </source>
</evidence>
<evidence type="ECO:0000256" key="9">
    <source>
        <dbReference type="SAM" id="MobiDB-lite"/>
    </source>
</evidence>
<dbReference type="Gene3D" id="3.30.830.10">
    <property type="entry name" value="Metalloenzyme, LuxS/M16 peptidase-like"/>
    <property type="match status" value="4"/>
</dbReference>
<dbReference type="GO" id="GO:0046872">
    <property type="term" value="F:metal ion binding"/>
    <property type="evidence" value="ECO:0007669"/>
    <property type="project" value="UniProtKB-KW"/>
</dbReference>
<dbReference type="OrthoDB" id="952271at2759"/>
<sequence length="1152" mass="131267">MFNFIQRPPQRIFQILRISFSSRRQQTPRLSIDLSRFSRAMATTAEGDWLLIKKPGSKPYRVFTKPIVKSEQDDREYRIIQLENGLRATLVHDEKADKAAASLDVAVGHLYDPDDMPGLAHFCEHLLFMGTEKFPQENEYSEFLAKNNGSSNAYTSTSNTNYYFNVSTSALPGALERFSAFFHSPLFSPSCTSRELNAVDSEHKKNHQADMWRIFQLNKHLTRPGHVWSKFGSGSRDSLSKAARELKDQGKLVDHAQQDGINGNAVPSRKPSPAPSTASTSSETEADGGLVGREIRRRLVEWWTREYCASRMRLAIVGKESLDELTELTNTLFSPIPNRGRDPLPMINEHPFGPDEKGTLVSVQTVMSFFALEISFPLEYQPPFWRYKPVNFISHFVGHEGPGSLHSYLKNKHWVTSLSCGPQNLARGFAMFKVTIHLTPEGFANYRSIILATHKYLSLLRSSKFEEFHHQEVAKLSAIRFRFAEKKRPDDYATWISEHMAWPMPTELLLAAPRLTWDWQSDADKQAGEAKVMEYLDQFRIENSRAVLMAPQSDHTRLQPDLIWEKEPWYGTEYAVKRFSDDLAKAPNDIPDLFLPGPNEFIPSNLDVEKKEVAEPLKRPHLVRQTEISSLWHKKDDRFWVPKAHIIIDIRSPLANASARTAVMTRLYLDLVNDSLTEYSYDADLAGLSYNLTSHTTGLFVSMNGYNDKMGVLVRHVLEKVKGFVINPQRLAVIKEEARREWENFFLGQSYSLSDYYGRYLMAERHWRVDEKLKELPSITAEDIQAHVKELLSQVKLRILAAGNLYKDEAIKIAAMAEEGLGASSLSLVDLNDRCLILPGGSNFAYSAPLPNPNQANSALTYFTYYGPVADQKLRVASALLTQIMSEPAFNVLRTREQLGYIVSCSSWTLPGSSEKGVRIVVQSERKPTYLEQRVEAFLDEMKIKLEGMTEEEFETHKSGLQKKWLEADKNLAEEVARFLFHVNTGHFDFLRNEKDAEFLKSVSKEDILNLFLSQVHPSSSSRAKLSVHMVSQKPRPKRVSRSAAEAFESIVRKALPNEDENTWKSFAGDSEPTIVEFGQHWLKYLNTVQGRQLLAQLPRLVDEHPVDEDREDRKLTGVTYIEDMKAFKDGLTPSVDPGPMVEWNDLPVSRF</sequence>
<dbReference type="FunFam" id="3.30.830.10:FF:000012">
    <property type="entry name" value="Protease 3"/>
    <property type="match status" value="1"/>
</dbReference>
<dbReference type="InterPro" id="IPR011249">
    <property type="entry name" value="Metalloenz_LuxS/M16"/>
</dbReference>
<dbReference type="InterPro" id="IPR032632">
    <property type="entry name" value="Peptidase_M16_M"/>
</dbReference>
<evidence type="ECO:0000256" key="3">
    <source>
        <dbReference type="ARBA" id="ARBA00022670"/>
    </source>
</evidence>
<dbReference type="Pfam" id="PF05193">
    <property type="entry name" value="Peptidase_M16_C"/>
    <property type="match status" value="1"/>
</dbReference>
<feature type="domain" description="Peptidase M16 N-terminal" evidence="10">
    <location>
        <begin position="89"/>
        <end position="224"/>
    </location>
</feature>
<dbReference type="GO" id="GO:0043171">
    <property type="term" value="P:peptide catabolic process"/>
    <property type="evidence" value="ECO:0007669"/>
    <property type="project" value="TreeGrafter"/>
</dbReference>
<evidence type="ECO:0008006" key="16">
    <source>
        <dbReference type="Google" id="ProtNLM"/>
    </source>
</evidence>
<evidence type="ECO:0000259" key="10">
    <source>
        <dbReference type="Pfam" id="PF00675"/>
    </source>
</evidence>
<name>A0A409VJQ3_9AGAR</name>
<evidence type="ECO:0000256" key="8">
    <source>
        <dbReference type="RuleBase" id="RU004447"/>
    </source>
</evidence>
<dbReference type="PROSITE" id="PS00143">
    <property type="entry name" value="INSULINASE"/>
    <property type="match status" value="1"/>
</dbReference>
<keyword evidence="7" id="KW-0482">Metalloprotease</keyword>
<dbReference type="FunFam" id="3.30.830.10:FF:000003">
    <property type="entry name" value="Insulin-degrading enzyme"/>
    <property type="match status" value="1"/>
</dbReference>
<organism evidence="14 15">
    <name type="scientific">Gymnopilus dilepis</name>
    <dbReference type="NCBI Taxonomy" id="231916"/>
    <lineage>
        <taxon>Eukaryota</taxon>
        <taxon>Fungi</taxon>
        <taxon>Dikarya</taxon>
        <taxon>Basidiomycota</taxon>
        <taxon>Agaricomycotina</taxon>
        <taxon>Agaricomycetes</taxon>
        <taxon>Agaricomycetidae</taxon>
        <taxon>Agaricales</taxon>
        <taxon>Agaricineae</taxon>
        <taxon>Hymenogastraceae</taxon>
        <taxon>Gymnopilus</taxon>
    </lineage>
</organism>
<dbReference type="InterPro" id="IPR001431">
    <property type="entry name" value="Pept_M16_Zn_BS"/>
</dbReference>
<evidence type="ECO:0000256" key="5">
    <source>
        <dbReference type="ARBA" id="ARBA00022801"/>
    </source>
</evidence>
<keyword evidence="5" id="KW-0378">Hydrolase</keyword>
<evidence type="ECO:0000259" key="12">
    <source>
        <dbReference type="Pfam" id="PF16187"/>
    </source>
</evidence>
<keyword evidence="3" id="KW-0645">Protease</keyword>
<feature type="region of interest" description="Disordered" evidence="9">
    <location>
        <begin position="256"/>
        <end position="289"/>
    </location>
</feature>
<dbReference type="Pfam" id="PF22456">
    <property type="entry name" value="PqqF-like_C_4"/>
    <property type="match status" value="1"/>
</dbReference>
<gene>
    <name evidence="14" type="ORF">CVT26_011204</name>
</gene>
<evidence type="ECO:0000313" key="15">
    <source>
        <dbReference type="Proteomes" id="UP000284706"/>
    </source>
</evidence>
<evidence type="ECO:0000259" key="11">
    <source>
        <dbReference type="Pfam" id="PF05193"/>
    </source>
</evidence>
<evidence type="ECO:0000313" key="14">
    <source>
        <dbReference type="EMBL" id="PPQ66446.1"/>
    </source>
</evidence>
<dbReference type="InterPro" id="IPR054734">
    <property type="entry name" value="PqqF-like_C_4"/>
</dbReference>
<feature type="domain" description="Coenzyme PQQ synthesis protein F-like C-terminal lobe" evidence="13">
    <location>
        <begin position="880"/>
        <end position="979"/>
    </location>
</feature>
<keyword evidence="6" id="KW-0862">Zinc</keyword>
<dbReference type="InterPro" id="IPR050626">
    <property type="entry name" value="Peptidase_M16"/>
</dbReference>
<keyword evidence="4" id="KW-0479">Metal-binding</keyword>
<reference evidence="14 15" key="1">
    <citation type="journal article" date="2018" name="Evol. Lett.">
        <title>Horizontal gene cluster transfer increased hallucinogenic mushroom diversity.</title>
        <authorList>
            <person name="Reynolds H.T."/>
            <person name="Vijayakumar V."/>
            <person name="Gluck-Thaler E."/>
            <person name="Korotkin H.B."/>
            <person name="Matheny P.B."/>
            <person name="Slot J.C."/>
        </authorList>
    </citation>
    <scope>NUCLEOTIDE SEQUENCE [LARGE SCALE GENOMIC DNA]</scope>
    <source>
        <strain evidence="14 15">SRW20</strain>
    </source>
</reference>
<feature type="domain" description="Peptidase M16 C-terminal" evidence="11">
    <location>
        <begin position="298"/>
        <end position="473"/>
    </location>
</feature>
<comment type="cofactor">
    <cofactor evidence="1">
        <name>Zn(2+)</name>
        <dbReference type="ChEBI" id="CHEBI:29105"/>
    </cofactor>
</comment>
<evidence type="ECO:0000256" key="2">
    <source>
        <dbReference type="ARBA" id="ARBA00007261"/>
    </source>
</evidence>
<accession>A0A409VJQ3</accession>
<comment type="caution">
    <text evidence="14">The sequence shown here is derived from an EMBL/GenBank/DDBJ whole genome shotgun (WGS) entry which is preliminary data.</text>
</comment>
<evidence type="ECO:0000256" key="4">
    <source>
        <dbReference type="ARBA" id="ARBA00022723"/>
    </source>
</evidence>
<dbReference type="GO" id="GO:0004222">
    <property type="term" value="F:metalloendopeptidase activity"/>
    <property type="evidence" value="ECO:0007669"/>
    <property type="project" value="InterPro"/>
</dbReference>
<dbReference type="EMBL" id="NHYE01005630">
    <property type="protein sequence ID" value="PPQ66446.1"/>
    <property type="molecule type" value="Genomic_DNA"/>
</dbReference>
<dbReference type="GO" id="GO:0005829">
    <property type="term" value="C:cytosol"/>
    <property type="evidence" value="ECO:0007669"/>
    <property type="project" value="TreeGrafter"/>
</dbReference>
<dbReference type="GO" id="GO:0051603">
    <property type="term" value="P:proteolysis involved in protein catabolic process"/>
    <property type="evidence" value="ECO:0007669"/>
    <property type="project" value="TreeGrafter"/>
</dbReference>
<dbReference type="SUPFAM" id="SSF63411">
    <property type="entry name" value="LuxS/MPP-like metallohydrolase"/>
    <property type="match status" value="5"/>
</dbReference>
<dbReference type="GO" id="GO:0005739">
    <property type="term" value="C:mitochondrion"/>
    <property type="evidence" value="ECO:0007669"/>
    <property type="project" value="TreeGrafter"/>
</dbReference>
<dbReference type="FunCoup" id="A0A409VJQ3">
    <property type="interactions" value="396"/>
</dbReference>
<evidence type="ECO:0000256" key="1">
    <source>
        <dbReference type="ARBA" id="ARBA00001947"/>
    </source>
</evidence>
<dbReference type="InterPro" id="IPR007863">
    <property type="entry name" value="Peptidase_M16_C"/>
</dbReference>